<gene>
    <name evidence="2" type="ORF">FDG2_3653</name>
</gene>
<accession>A0A1C3P013</accession>
<organism evidence="2 3">
    <name type="scientific">Candidatus Protofrankia californiensis</name>
    <dbReference type="NCBI Taxonomy" id="1839754"/>
    <lineage>
        <taxon>Bacteria</taxon>
        <taxon>Bacillati</taxon>
        <taxon>Actinomycetota</taxon>
        <taxon>Actinomycetes</taxon>
        <taxon>Frankiales</taxon>
        <taxon>Frankiaceae</taxon>
        <taxon>Protofrankia</taxon>
    </lineage>
</organism>
<reference evidence="3" key="1">
    <citation type="submission" date="2016-02" db="EMBL/GenBank/DDBJ databases">
        <authorList>
            <person name="Wibberg D."/>
        </authorList>
    </citation>
    <scope>NUCLEOTIDE SEQUENCE [LARGE SCALE GENOMIC DNA]</scope>
</reference>
<dbReference type="AlphaFoldDB" id="A0A1C3P013"/>
<protein>
    <submittedName>
        <fullName evidence="2">Uncharacterized protein</fullName>
    </submittedName>
</protein>
<keyword evidence="3" id="KW-1185">Reference proteome</keyword>
<feature type="compositionally biased region" description="Basic and acidic residues" evidence="1">
    <location>
        <begin position="79"/>
        <end position="91"/>
    </location>
</feature>
<sequence length="97" mass="11205">MVIFGQSTDSDSWWALLPSAEVLRAPRFDDLLTHVERVMAGQAPGRPFTLMLDHRGTREPGVTPRARRRRRRPPLPSERPQDDHQDADPRRAVNRRT</sequence>
<dbReference type="Proteomes" id="UP000199013">
    <property type="component" value="Unassembled WGS sequence"/>
</dbReference>
<evidence type="ECO:0000313" key="3">
    <source>
        <dbReference type="Proteomes" id="UP000199013"/>
    </source>
</evidence>
<proteinExistence type="predicted"/>
<evidence type="ECO:0000256" key="1">
    <source>
        <dbReference type="SAM" id="MobiDB-lite"/>
    </source>
</evidence>
<feature type="region of interest" description="Disordered" evidence="1">
    <location>
        <begin position="44"/>
        <end position="97"/>
    </location>
</feature>
<evidence type="ECO:0000313" key="2">
    <source>
        <dbReference type="EMBL" id="SBW23153.1"/>
    </source>
</evidence>
<dbReference type="EMBL" id="FLUV01001536">
    <property type="protein sequence ID" value="SBW23153.1"/>
    <property type="molecule type" value="Genomic_DNA"/>
</dbReference>
<name>A0A1C3P013_9ACTN</name>